<evidence type="ECO:0000256" key="1">
    <source>
        <dbReference type="ARBA" id="ARBA00015556"/>
    </source>
</evidence>
<dbReference type="Pfam" id="PF00702">
    <property type="entry name" value="Hydrolase"/>
    <property type="match status" value="1"/>
</dbReference>
<dbReference type="SMART" id="SM00563">
    <property type="entry name" value="PlsC"/>
    <property type="match status" value="1"/>
</dbReference>
<dbReference type="CDD" id="cd07990">
    <property type="entry name" value="LPLAT_LCLAT1-like"/>
    <property type="match status" value="1"/>
</dbReference>
<dbReference type="Gene3D" id="1.10.150.720">
    <property type="entry name" value="Haloacid dehalogenase-like hydrolase"/>
    <property type="match status" value="1"/>
</dbReference>
<dbReference type="PANTHER" id="PTHR10983:SF2">
    <property type="entry name" value="ACYL-COA:LYSOPHOSPHATIDYLGLYCEROL ACYLTRANSFERASE 1"/>
    <property type="match status" value="1"/>
</dbReference>
<feature type="domain" description="Phospholipid/glycerol acyltransferase" evidence="2">
    <location>
        <begin position="325"/>
        <end position="466"/>
    </location>
</feature>
<evidence type="ECO:0000313" key="3">
    <source>
        <dbReference type="EMBL" id="CAG5111544.1"/>
    </source>
</evidence>
<protein>
    <recommendedName>
        <fullName evidence="1">Haloacid dehalogenase-like hydrolase domain-containing protein 3</fullName>
    </recommendedName>
</protein>
<name>A0ABN7T855_OIKDI</name>
<dbReference type="SUPFAM" id="SSF69593">
    <property type="entry name" value="Glycerol-3-phosphate (1)-acyltransferase"/>
    <property type="match status" value="1"/>
</dbReference>
<dbReference type="PANTHER" id="PTHR10983">
    <property type="entry name" value="1-ACYLGLYCEROL-3-PHOSPHATE ACYLTRANSFERASE-RELATED"/>
    <property type="match status" value="1"/>
</dbReference>
<evidence type="ECO:0000259" key="2">
    <source>
        <dbReference type="SMART" id="SM00563"/>
    </source>
</evidence>
<proteinExistence type="predicted"/>
<gene>
    <name evidence="3" type="ORF">OKIOD_LOCUS14609</name>
</gene>
<sequence length="609" mass="70392">MAFRLVSFDALDTLIRISGSVGQQYLRTLDLHTINTISSVTEEAVNRQFSYARKEIMKKHPAYGFYTQKTSEEIWRQLETTEEELEEAFQYIYHAYDYELIENATDLLESIDRSKTKTCIYSNGDERLHKHLQQLGIYHHFDFVLTSAETGLEKPRAQAYIRCLEVAGIKEPSEAVHIGDDVEKDFHGPRRVGMHSINILPNKPASVPDDSHVKDLDALKNVLSQFDLTRMLVQLKSNPWLRVPIATLQFLWVALNNITGVFGYWCLHICALPIKCVDKQLFDTIERNLYHITFFFCSSWGFENGWKMIVSGDYEKLEELVNEKCILVANHQNTCDISALMWPLVTLKGLQGAVTWIMDAIFKLSSFGWVCLGHDDFFIWQQADAKQFRFAAPCDPENIKEHELARLAEYCKTNFTKTSDKLRNWLLIFPEGGFRYKRLQASNKFATKNGLPHLSYVTYPRHLGVYTAAKSANFKKIIDATLCYENEKEACLWNWWLGNAQTVRIHFTVIDIQPDMSEENVKDTVCFILTQAGESMLSDHKKLMALWSRKELMLNHFSNFGFFPKLEDKPYINGNIPQMKPVEEQNIHLNIFKKNGGFIIHTIGTQNIF</sequence>
<keyword evidence="4" id="KW-1185">Reference proteome</keyword>
<evidence type="ECO:0000313" key="4">
    <source>
        <dbReference type="Proteomes" id="UP001158576"/>
    </source>
</evidence>
<dbReference type="Proteomes" id="UP001158576">
    <property type="component" value="Chromosome 2"/>
</dbReference>
<dbReference type="SFLD" id="SFLDG01129">
    <property type="entry name" value="C1.5:_HAD__Beta-PGM__Phosphata"/>
    <property type="match status" value="1"/>
</dbReference>
<dbReference type="Pfam" id="PF01553">
    <property type="entry name" value="Acyltransferase"/>
    <property type="match status" value="1"/>
</dbReference>
<dbReference type="NCBIfam" id="TIGR01549">
    <property type="entry name" value="HAD-SF-IA-v1"/>
    <property type="match status" value="1"/>
</dbReference>
<dbReference type="InterPro" id="IPR036412">
    <property type="entry name" value="HAD-like_sf"/>
</dbReference>
<accession>A0ABN7T855</accession>
<dbReference type="SUPFAM" id="SSF56784">
    <property type="entry name" value="HAD-like"/>
    <property type="match status" value="1"/>
</dbReference>
<dbReference type="InterPro" id="IPR002123">
    <property type="entry name" value="Plipid/glycerol_acylTrfase"/>
</dbReference>
<reference evidence="3 4" key="1">
    <citation type="submission" date="2021-04" db="EMBL/GenBank/DDBJ databases">
        <authorList>
            <person name="Bliznina A."/>
        </authorList>
    </citation>
    <scope>NUCLEOTIDE SEQUENCE [LARGE SCALE GENOMIC DNA]</scope>
</reference>
<dbReference type="Gene3D" id="3.40.50.1000">
    <property type="entry name" value="HAD superfamily/HAD-like"/>
    <property type="match status" value="1"/>
</dbReference>
<dbReference type="InterPro" id="IPR006439">
    <property type="entry name" value="HAD-SF_hydro_IA"/>
</dbReference>
<dbReference type="InterPro" id="IPR044924">
    <property type="entry name" value="HAD-SF_hydro_IA_REG-2-like_cap"/>
</dbReference>
<organism evidence="3 4">
    <name type="scientific">Oikopleura dioica</name>
    <name type="common">Tunicate</name>
    <dbReference type="NCBI Taxonomy" id="34765"/>
    <lineage>
        <taxon>Eukaryota</taxon>
        <taxon>Metazoa</taxon>
        <taxon>Chordata</taxon>
        <taxon>Tunicata</taxon>
        <taxon>Appendicularia</taxon>
        <taxon>Copelata</taxon>
        <taxon>Oikopleuridae</taxon>
        <taxon>Oikopleura</taxon>
    </lineage>
</organism>
<dbReference type="EMBL" id="OU015567">
    <property type="protein sequence ID" value="CAG5111544.1"/>
    <property type="molecule type" value="Genomic_DNA"/>
</dbReference>
<dbReference type="SFLD" id="SFLDS00003">
    <property type="entry name" value="Haloacid_Dehalogenase"/>
    <property type="match status" value="1"/>
</dbReference>
<dbReference type="InterPro" id="IPR023214">
    <property type="entry name" value="HAD_sf"/>
</dbReference>